<accession>A0A835HHS5</accession>
<feature type="non-terminal residue" evidence="1">
    <location>
        <position position="288"/>
    </location>
</feature>
<name>A0A835HHS5_9MAGN</name>
<dbReference type="PANTHER" id="PTHR37394:SF1">
    <property type="entry name" value="PROTEIN PARTING DANCERS"/>
    <property type="match status" value="1"/>
</dbReference>
<reference evidence="1 2" key="1">
    <citation type="submission" date="2020-10" db="EMBL/GenBank/DDBJ databases">
        <title>The Coptis chinensis genome and diversification of protoberbering-type alkaloids.</title>
        <authorList>
            <person name="Wang B."/>
            <person name="Shu S."/>
            <person name="Song C."/>
            <person name="Liu Y."/>
        </authorList>
    </citation>
    <scope>NUCLEOTIDE SEQUENCE [LARGE SCALE GENOMIC DNA]</scope>
    <source>
        <strain evidence="1">HL-2020</strain>
        <tissue evidence="1">Leaf</tissue>
    </source>
</reference>
<gene>
    <name evidence="1" type="ORF">IFM89_036569</name>
</gene>
<dbReference type="PANTHER" id="PTHR37394">
    <property type="entry name" value="PROTEIN PARTING DANCERS"/>
    <property type="match status" value="1"/>
</dbReference>
<comment type="caution">
    <text evidence="1">The sequence shown here is derived from an EMBL/GenBank/DDBJ whole genome shotgun (WGS) entry which is preliminary data.</text>
</comment>
<evidence type="ECO:0000313" key="2">
    <source>
        <dbReference type="Proteomes" id="UP000631114"/>
    </source>
</evidence>
<organism evidence="1 2">
    <name type="scientific">Coptis chinensis</name>
    <dbReference type="NCBI Taxonomy" id="261450"/>
    <lineage>
        <taxon>Eukaryota</taxon>
        <taxon>Viridiplantae</taxon>
        <taxon>Streptophyta</taxon>
        <taxon>Embryophyta</taxon>
        <taxon>Tracheophyta</taxon>
        <taxon>Spermatophyta</taxon>
        <taxon>Magnoliopsida</taxon>
        <taxon>Ranunculales</taxon>
        <taxon>Ranunculaceae</taxon>
        <taxon>Coptidoideae</taxon>
        <taxon>Coptis</taxon>
    </lineage>
</organism>
<sequence>MICSFLRENSFRLNIVPISPIKCFFFFSSHMSNWFSFIAVGKLRIQDFIFNCGGLSVAFVFVTNWDSDCMSSIFSRVQKLKGQFGNLYVIITLPTTEQNDSFVRNYFKYGMEIGRPIFVPVQDLEMGFEKIVKIAHARGVCKRQDVLSKLKVEGAISGEDGCISQSGHFHTWDNHDSFLFDIQSTMKLHHNSSMTHKVLSPEMSLATVRAYIWKKPDDLVLSYRVAWKMGVIMENGAAIGPSLSAEAKRTTCKLEWPPVSWRIHSSDNDDDSFVDENMWGLPNIHTLR</sequence>
<protein>
    <submittedName>
        <fullName evidence="1">Uncharacterized protein</fullName>
    </submittedName>
</protein>
<dbReference type="EMBL" id="JADFTS010000007">
    <property type="protein sequence ID" value="KAF9599271.1"/>
    <property type="molecule type" value="Genomic_DNA"/>
</dbReference>
<keyword evidence="2" id="KW-1185">Reference proteome</keyword>
<dbReference type="Proteomes" id="UP000631114">
    <property type="component" value="Unassembled WGS sequence"/>
</dbReference>
<dbReference type="GO" id="GO:0000712">
    <property type="term" value="P:resolution of meiotic recombination intermediates"/>
    <property type="evidence" value="ECO:0007669"/>
    <property type="project" value="InterPro"/>
</dbReference>
<dbReference type="InterPro" id="IPR039172">
    <property type="entry name" value="PTD"/>
</dbReference>
<dbReference type="OrthoDB" id="1857825at2759"/>
<dbReference type="AlphaFoldDB" id="A0A835HHS5"/>
<proteinExistence type="predicted"/>
<evidence type="ECO:0000313" key="1">
    <source>
        <dbReference type="EMBL" id="KAF9599271.1"/>
    </source>
</evidence>